<accession>X1TEN0</accession>
<dbReference type="EMBL" id="BARW01007244">
    <property type="protein sequence ID" value="GAI86030.1"/>
    <property type="molecule type" value="Genomic_DNA"/>
</dbReference>
<sequence length="31" mass="3350">MPVAEALSWLIAIIAGSSLIFAVLAYRSVMR</sequence>
<comment type="caution">
    <text evidence="2">The sequence shown here is derived from an EMBL/GenBank/DDBJ whole genome shotgun (WGS) entry which is preliminary data.</text>
</comment>
<proteinExistence type="predicted"/>
<feature type="transmembrane region" description="Helical" evidence="1">
    <location>
        <begin position="6"/>
        <end position="26"/>
    </location>
</feature>
<organism evidence="2">
    <name type="scientific">marine sediment metagenome</name>
    <dbReference type="NCBI Taxonomy" id="412755"/>
    <lineage>
        <taxon>unclassified sequences</taxon>
        <taxon>metagenomes</taxon>
        <taxon>ecological metagenomes</taxon>
    </lineage>
</organism>
<evidence type="ECO:0000256" key="1">
    <source>
        <dbReference type="SAM" id="Phobius"/>
    </source>
</evidence>
<keyword evidence="1" id="KW-0472">Membrane</keyword>
<keyword evidence="1" id="KW-1133">Transmembrane helix</keyword>
<gene>
    <name evidence="2" type="ORF">S12H4_15126</name>
</gene>
<feature type="non-terminal residue" evidence="2">
    <location>
        <position position="31"/>
    </location>
</feature>
<protein>
    <submittedName>
        <fullName evidence="2">Uncharacterized protein</fullName>
    </submittedName>
</protein>
<name>X1TEN0_9ZZZZ</name>
<dbReference type="AlphaFoldDB" id="X1TEN0"/>
<reference evidence="2" key="1">
    <citation type="journal article" date="2014" name="Front. Microbiol.">
        <title>High frequency of phylogenetically diverse reductive dehalogenase-homologous genes in deep subseafloor sedimentary metagenomes.</title>
        <authorList>
            <person name="Kawai M."/>
            <person name="Futagami T."/>
            <person name="Toyoda A."/>
            <person name="Takaki Y."/>
            <person name="Nishi S."/>
            <person name="Hori S."/>
            <person name="Arai W."/>
            <person name="Tsubouchi T."/>
            <person name="Morono Y."/>
            <person name="Uchiyama I."/>
            <person name="Ito T."/>
            <person name="Fujiyama A."/>
            <person name="Inagaki F."/>
            <person name="Takami H."/>
        </authorList>
    </citation>
    <scope>NUCLEOTIDE SEQUENCE</scope>
    <source>
        <strain evidence="2">Expedition CK06-06</strain>
    </source>
</reference>
<keyword evidence="1" id="KW-0812">Transmembrane</keyword>
<evidence type="ECO:0000313" key="2">
    <source>
        <dbReference type="EMBL" id="GAI86030.1"/>
    </source>
</evidence>